<keyword evidence="2 3" id="KW-0040">ANK repeat</keyword>
<evidence type="ECO:0000256" key="3">
    <source>
        <dbReference type="PROSITE-ProRule" id="PRU00023"/>
    </source>
</evidence>
<comment type="caution">
    <text evidence="4">The sequence shown here is derived from an EMBL/GenBank/DDBJ whole genome shotgun (WGS) entry which is preliminary data.</text>
</comment>
<name>A0A8J7DY24_9CYAN</name>
<dbReference type="PROSITE" id="PS50297">
    <property type="entry name" value="ANK_REP_REGION"/>
    <property type="match status" value="6"/>
</dbReference>
<dbReference type="AlphaFoldDB" id="A0A8J7DY24"/>
<feature type="repeat" description="ANK" evidence="3">
    <location>
        <begin position="186"/>
        <end position="218"/>
    </location>
</feature>
<feature type="repeat" description="ANK" evidence="3">
    <location>
        <begin position="251"/>
        <end position="283"/>
    </location>
</feature>
<dbReference type="PRINTS" id="PR01415">
    <property type="entry name" value="ANKYRIN"/>
</dbReference>
<dbReference type="Pfam" id="PF12796">
    <property type="entry name" value="Ank_2"/>
    <property type="match status" value="3"/>
</dbReference>
<dbReference type="InterPro" id="IPR002110">
    <property type="entry name" value="Ankyrin_rpt"/>
</dbReference>
<evidence type="ECO:0000313" key="4">
    <source>
        <dbReference type="EMBL" id="MBE9117549.1"/>
    </source>
</evidence>
<dbReference type="PROSITE" id="PS50088">
    <property type="entry name" value="ANK_REPEAT"/>
    <property type="match status" value="8"/>
</dbReference>
<dbReference type="EMBL" id="JADEWZ010000026">
    <property type="protein sequence ID" value="MBE9117549.1"/>
    <property type="molecule type" value="Genomic_DNA"/>
</dbReference>
<feature type="repeat" description="ANK" evidence="3">
    <location>
        <begin position="35"/>
        <end position="67"/>
    </location>
</feature>
<evidence type="ECO:0000256" key="2">
    <source>
        <dbReference type="ARBA" id="ARBA00023043"/>
    </source>
</evidence>
<feature type="repeat" description="ANK" evidence="3">
    <location>
        <begin position="1"/>
        <end position="33"/>
    </location>
</feature>
<keyword evidence="5" id="KW-1185">Reference proteome</keyword>
<dbReference type="PANTHER" id="PTHR24171">
    <property type="entry name" value="ANKYRIN REPEAT DOMAIN-CONTAINING PROTEIN 39-RELATED"/>
    <property type="match status" value="1"/>
</dbReference>
<dbReference type="SUPFAM" id="SSF48403">
    <property type="entry name" value="Ankyrin repeat"/>
    <property type="match status" value="1"/>
</dbReference>
<reference evidence="4" key="1">
    <citation type="submission" date="2020-10" db="EMBL/GenBank/DDBJ databases">
        <authorList>
            <person name="Castelo-Branco R."/>
            <person name="Eusebio N."/>
            <person name="Adriana R."/>
            <person name="Vieira A."/>
            <person name="Brugerolle De Fraissinette N."/>
            <person name="Rezende De Castro R."/>
            <person name="Schneider M.P."/>
            <person name="Vasconcelos V."/>
            <person name="Leao P.N."/>
        </authorList>
    </citation>
    <scope>NUCLEOTIDE SEQUENCE</scope>
    <source>
        <strain evidence="4">LEGE 07157</strain>
    </source>
</reference>
<feature type="repeat" description="ANK" evidence="3">
    <location>
        <begin position="69"/>
        <end position="101"/>
    </location>
</feature>
<sequence length="292" mass="31850">MENSALETAIAREDIELIKNLINKGANVNAVNRETGETSLMLAAYTGNLQLVKILLEAGALANAVNRETGETALVFAAQRGHKDIFEYLLPLTTDLQQKQYAEAELPRGLLLKARRDDPLLSSLIAAVVRGEIQTIRELIVKGANINVFDENGETPLYISVSNYAIDVARVLLELGADPNTPAENDSYTPLAEAIVRRYTEMVTLLIEAGANPDLLVNGATPLMIAAESNCLDIANVLLQTGIDVNFRTENGQTALFFAARSGKIEMMQLLQNAGATGDYSEVLEDWRQNEF</sequence>
<feature type="repeat" description="ANK" evidence="3">
    <location>
        <begin position="218"/>
        <end position="250"/>
    </location>
</feature>
<keyword evidence="1" id="KW-0677">Repeat</keyword>
<organism evidence="4 5">
    <name type="scientific">Lusitaniella coriacea LEGE 07157</name>
    <dbReference type="NCBI Taxonomy" id="945747"/>
    <lineage>
        <taxon>Bacteria</taxon>
        <taxon>Bacillati</taxon>
        <taxon>Cyanobacteriota</taxon>
        <taxon>Cyanophyceae</taxon>
        <taxon>Spirulinales</taxon>
        <taxon>Lusitaniellaceae</taxon>
        <taxon>Lusitaniella</taxon>
    </lineage>
</organism>
<feature type="repeat" description="ANK" evidence="3">
    <location>
        <begin position="152"/>
        <end position="184"/>
    </location>
</feature>
<proteinExistence type="predicted"/>
<evidence type="ECO:0000256" key="1">
    <source>
        <dbReference type="ARBA" id="ARBA00022737"/>
    </source>
</evidence>
<dbReference type="Gene3D" id="1.25.40.20">
    <property type="entry name" value="Ankyrin repeat-containing domain"/>
    <property type="match status" value="3"/>
</dbReference>
<dbReference type="SMART" id="SM00248">
    <property type="entry name" value="ANK"/>
    <property type="match status" value="8"/>
</dbReference>
<dbReference type="InterPro" id="IPR036770">
    <property type="entry name" value="Ankyrin_rpt-contain_sf"/>
</dbReference>
<gene>
    <name evidence="4" type="ORF">IQ249_16750</name>
</gene>
<feature type="repeat" description="ANK" evidence="3">
    <location>
        <begin position="122"/>
        <end position="151"/>
    </location>
</feature>
<evidence type="ECO:0000313" key="5">
    <source>
        <dbReference type="Proteomes" id="UP000654482"/>
    </source>
</evidence>
<protein>
    <submittedName>
        <fullName evidence="4">Ankyrin repeat domain-containing protein</fullName>
    </submittedName>
</protein>
<accession>A0A8J7DY24</accession>
<dbReference type="Proteomes" id="UP000654482">
    <property type="component" value="Unassembled WGS sequence"/>
</dbReference>
<dbReference type="RefSeq" id="WP_194030633.1">
    <property type="nucleotide sequence ID" value="NZ_JADEWZ010000026.1"/>
</dbReference>